<dbReference type="SUPFAM" id="SSF158504">
    <property type="entry name" value="BH2638-like"/>
    <property type="match status" value="1"/>
</dbReference>
<dbReference type="EMBL" id="CP003137">
    <property type="protein sequence ID" value="AEV95108.1"/>
    <property type="molecule type" value="Genomic_DNA"/>
</dbReference>
<protein>
    <submittedName>
        <fullName evidence="1">Uncharacterized protein</fullName>
    </submittedName>
</protein>
<gene>
    <name evidence="1" type="ordered locus">PECL_835</name>
</gene>
<evidence type="ECO:0000313" key="1">
    <source>
        <dbReference type="EMBL" id="AEV95108.1"/>
    </source>
</evidence>
<organism evidence="1 2">
    <name type="scientific">Pediococcus claussenii (strain ATCC BAA-344 / DSM 14800 / JCM 18046 / KCTC 3811 / LMG 21948 / P06)</name>
    <dbReference type="NCBI Taxonomy" id="701521"/>
    <lineage>
        <taxon>Bacteria</taxon>
        <taxon>Bacillati</taxon>
        <taxon>Bacillota</taxon>
        <taxon>Bacilli</taxon>
        <taxon>Lactobacillales</taxon>
        <taxon>Lactobacillaceae</taxon>
        <taxon>Pediococcus</taxon>
    </lineage>
</organism>
<dbReference type="Proteomes" id="UP000005444">
    <property type="component" value="Chromosome"/>
</dbReference>
<dbReference type="NCBIfam" id="NF003353">
    <property type="entry name" value="PRK04387.1"/>
    <property type="match status" value="1"/>
</dbReference>
<dbReference type="eggNOG" id="COG4476">
    <property type="taxonomic scope" value="Bacteria"/>
</dbReference>
<dbReference type="HOGENOM" id="CLU_166693_0_0_9"/>
<dbReference type="Gene3D" id="1.10.220.80">
    <property type="entry name" value="BH2638-like"/>
    <property type="match status" value="1"/>
</dbReference>
<reference evidence="1 2" key="1">
    <citation type="journal article" date="2012" name="J. Bacteriol.">
        <title>Complete Genome Sequence of the Beer Spoilage Organism Pediococcus claussenii ATCC BAA-344T.</title>
        <authorList>
            <person name="Pittet V."/>
            <person name="Abegunde T."/>
            <person name="Marfleet T."/>
            <person name="Haakensen M."/>
            <person name="Morrow K."/>
            <person name="Jayaprakash T."/>
            <person name="Schroeder K."/>
            <person name="Trost B."/>
            <person name="Byrns S."/>
            <person name="Bergsveinson J."/>
            <person name="Kusalik A."/>
            <person name="Ziola B."/>
        </authorList>
    </citation>
    <scope>NUCLEOTIDE SEQUENCE [LARGE SCALE GENOMIC DNA]</scope>
    <source>
        <strain evidence="1 2">ATCC BAA-344</strain>
    </source>
</reference>
<dbReference type="RefSeq" id="WP_014215305.1">
    <property type="nucleotide sequence ID" value="NC_016605.1"/>
</dbReference>
<sequence length="92" mass="10996">MKENFSYPLNEDWNVQEITDVVDFFSLIEKAYESGVARTDMQKKYDLFLRVIPNKSEQKRIFREFRNNSGLEAYTVIKQLSNDVKRIRIDNV</sequence>
<proteinExistence type="predicted"/>
<evidence type="ECO:0000313" key="2">
    <source>
        <dbReference type="Proteomes" id="UP000005444"/>
    </source>
</evidence>
<dbReference type="AlphaFoldDB" id="G8PCX3"/>
<name>G8PCX3_PEDCP</name>
<dbReference type="InterPro" id="IPR007920">
    <property type="entry name" value="UPF0223"/>
</dbReference>
<accession>G8PCX3</accession>
<keyword evidence="2" id="KW-1185">Reference proteome</keyword>
<dbReference type="STRING" id="701521.PECL_835"/>
<dbReference type="Pfam" id="PF05256">
    <property type="entry name" value="UPF0223"/>
    <property type="match status" value="1"/>
</dbReference>
<dbReference type="PATRIC" id="fig|701521.8.peg.787"/>
<dbReference type="InterPro" id="IPR023324">
    <property type="entry name" value="BH2638-like_sf"/>
</dbReference>
<dbReference type="KEGG" id="pce:PECL_835"/>